<proteinExistence type="predicted"/>
<dbReference type="Gene3D" id="3.40.50.300">
    <property type="entry name" value="P-loop containing nucleotide triphosphate hydrolases"/>
    <property type="match status" value="1"/>
</dbReference>
<dbReference type="SUPFAM" id="SSF52540">
    <property type="entry name" value="P-loop containing nucleoside triphosphate hydrolases"/>
    <property type="match status" value="1"/>
</dbReference>
<dbReference type="EMBL" id="JAQNDK010000004">
    <property type="protein sequence ID" value="MDC0683402.1"/>
    <property type="molecule type" value="Genomic_DNA"/>
</dbReference>
<sequence>MARSNAPFFIVGNERSGTTLLMAILGHHRRLAVPEVAWYYPRFRPYLHTYGDLKQAESFRALVSEMIFGLKTPFFGLDLNPSTIVQELIARTRRNTFGEAYRVILERYADAVQKPRWGEKTPHNLFYVREILEDFPEAKFLNLVRDGRDVAVEQLRSAFGPRNVYAAALIWRRSQAIAEHWARTLPKSQWLDVRYEELTREPERVLERVAEFLGEDHEPEVFEFHRGEIARRRAQTRDHRALGGPVSTQYVGLYRQYLSLEEQGVFAAVAGDALGRAGYEVGVSPRPVSDEEAALFLELDARIRAATLDAPEGHIVYESYNDWLADQREERRRRGLWTRDAAPRPFGAEEPLFDWDEEFVAGQRAPRKWKDYFAVKRRYNGTGIVL</sequence>
<evidence type="ECO:0000313" key="2">
    <source>
        <dbReference type="EMBL" id="MDC0683402.1"/>
    </source>
</evidence>
<dbReference type="PANTHER" id="PTHR12788">
    <property type="entry name" value="PROTEIN-TYROSINE SULFOTRANSFERASE 2"/>
    <property type="match status" value="1"/>
</dbReference>
<comment type="caution">
    <text evidence="2">The sequence shown here is derived from an EMBL/GenBank/DDBJ whole genome shotgun (WGS) entry which is preliminary data.</text>
</comment>
<name>A0ABT5CAD8_9BACT</name>
<dbReference type="Pfam" id="PF13469">
    <property type="entry name" value="Sulfotransfer_3"/>
    <property type="match status" value="1"/>
</dbReference>
<dbReference type="PANTHER" id="PTHR12788:SF10">
    <property type="entry name" value="PROTEIN-TYROSINE SULFOTRANSFERASE"/>
    <property type="match status" value="1"/>
</dbReference>
<organism evidence="2 3">
    <name type="scientific">Sorangium atrum</name>
    <dbReference type="NCBI Taxonomy" id="2995308"/>
    <lineage>
        <taxon>Bacteria</taxon>
        <taxon>Pseudomonadati</taxon>
        <taxon>Myxococcota</taxon>
        <taxon>Polyangia</taxon>
        <taxon>Polyangiales</taxon>
        <taxon>Polyangiaceae</taxon>
        <taxon>Sorangium</taxon>
    </lineage>
</organism>
<keyword evidence="3" id="KW-1185">Reference proteome</keyword>
<protein>
    <submittedName>
        <fullName evidence="2">Sulfotransferase</fullName>
    </submittedName>
</protein>
<keyword evidence="1" id="KW-0808">Transferase</keyword>
<dbReference type="Proteomes" id="UP001217485">
    <property type="component" value="Unassembled WGS sequence"/>
</dbReference>
<dbReference type="RefSeq" id="WP_272101542.1">
    <property type="nucleotide sequence ID" value="NZ_JAQNDK010000004.1"/>
</dbReference>
<dbReference type="InterPro" id="IPR027417">
    <property type="entry name" value="P-loop_NTPase"/>
</dbReference>
<reference evidence="2 3" key="1">
    <citation type="submission" date="2023-01" db="EMBL/GenBank/DDBJ databases">
        <title>Minimal conservation of predation-associated metabolite biosynthetic gene clusters underscores biosynthetic potential of Myxococcota including descriptions for ten novel species: Archangium lansinium sp. nov., Myxococcus landrumus sp. nov., Nannocystis bai.</title>
        <authorList>
            <person name="Ahearne A."/>
            <person name="Stevens C."/>
            <person name="Dowd S."/>
        </authorList>
    </citation>
    <scope>NUCLEOTIDE SEQUENCE [LARGE SCALE GENOMIC DNA]</scope>
    <source>
        <strain evidence="2 3">WIWO2</strain>
    </source>
</reference>
<evidence type="ECO:0000256" key="1">
    <source>
        <dbReference type="ARBA" id="ARBA00022679"/>
    </source>
</evidence>
<gene>
    <name evidence="2" type="ORF">POL72_37075</name>
</gene>
<evidence type="ECO:0000313" key="3">
    <source>
        <dbReference type="Proteomes" id="UP001217485"/>
    </source>
</evidence>
<dbReference type="InterPro" id="IPR026634">
    <property type="entry name" value="TPST-like"/>
</dbReference>
<accession>A0ABT5CAD8</accession>